<evidence type="ECO:0000256" key="4">
    <source>
        <dbReference type="ARBA" id="ARBA00023242"/>
    </source>
</evidence>
<dbReference type="Proteomes" id="UP001497516">
    <property type="component" value="Chromosome 7"/>
</dbReference>
<dbReference type="AlphaFoldDB" id="A0AAV2FM25"/>
<dbReference type="InterPro" id="IPR005202">
    <property type="entry name" value="TF_GRAS"/>
</dbReference>
<keyword evidence="2" id="KW-0805">Transcription regulation</keyword>
<feature type="region of interest" description="VHIID" evidence="5">
    <location>
        <begin position="258"/>
        <end position="323"/>
    </location>
</feature>
<comment type="similarity">
    <text evidence="5">Belongs to the GRAS family.</text>
</comment>
<keyword evidence="7" id="KW-1185">Reference proteome</keyword>
<dbReference type="PANTHER" id="PTHR31636">
    <property type="entry name" value="OSJNBA0084A10.13 PROTEIN-RELATED"/>
    <property type="match status" value="1"/>
</dbReference>
<keyword evidence="4" id="KW-0539">Nucleus</keyword>
<protein>
    <submittedName>
        <fullName evidence="6">Uncharacterized protein</fullName>
    </submittedName>
</protein>
<sequence>MSSIDLLEANHPAALQPGKGLQLFNHRPELPSSKPNNNTMAFNDYFVTTSQPMHEVKRLENVITRGGGGDKHNNISGTTTTTISSSLELLRSYGKGFRKLDAVQSRDETTTATTKKRKLSTEEVMRVAGERYIQLSDRPRCDDFTMLMHPFGYALSSTLSEGEMMDVELAHLLFAAAEKVGYHHYDRASRLLTRCEWIASDRSNAVQRVVHCFAEALRERIDRGLGRLFLGIPEVYGSSASASSISNGFGMNLSSICLHQQVPFSQVLQLTAVQAIVENVGSARKLHCIDLEIRSGVIWTALMQALSANQADGGGVEHLRVTAVVRISERFEVDDTGKRLESFARSINFPFSFHVVYVAESLSDLREDAFRIGFDESVVVFCSFVLRTLLARPHRLENLMRVIKNLHPTLMVVSEAEANHNSPVFVTRFIEALFYYSAYFDSLDTCMADDAEQHRTMIEATLSYGLRNIVAMEGNERTARNVKLEVWRAFFSRFRMVELGFSESSMYQAGLVIKQFPQWKWCSVEKDDNKGLVVGWKGTPLFSLSVWKFSRDRLGRFFNYRFG</sequence>
<gene>
    <name evidence="6" type="ORF">LTRI10_LOCUS38911</name>
</gene>
<organism evidence="6 7">
    <name type="scientific">Linum trigynum</name>
    <dbReference type="NCBI Taxonomy" id="586398"/>
    <lineage>
        <taxon>Eukaryota</taxon>
        <taxon>Viridiplantae</taxon>
        <taxon>Streptophyta</taxon>
        <taxon>Embryophyta</taxon>
        <taxon>Tracheophyta</taxon>
        <taxon>Spermatophyta</taxon>
        <taxon>Magnoliopsida</taxon>
        <taxon>eudicotyledons</taxon>
        <taxon>Gunneridae</taxon>
        <taxon>Pentapetalae</taxon>
        <taxon>rosids</taxon>
        <taxon>fabids</taxon>
        <taxon>Malpighiales</taxon>
        <taxon>Linaceae</taxon>
        <taxon>Linum</taxon>
    </lineage>
</organism>
<evidence type="ECO:0000256" key="3">
    <source>
        <dbReference type="ARBA" id="ARBA00023163"/>
    </source>
</evidence>
<comment type="caution">
    <text evidence="5">Lacks conserved residue(s) required for the propagation of feature annotation.</text>
</comment>
<comment type="subcellular location">
    <subcellularLocation>
        <location evidence="1">Nucleus</location>
    </subcellularLocation>
</comment>
<dbReference type="GO" id="GO:0005634">
    <property type="term" value="C:nucleus"/>
    <property type="evidence" value="ECO:0007669"/>
    <property type="project" value="UniProtKB-SubCell"/>
</dbReference>
<evidence type="ECO:0000256" key="5">
    <source>
        <dbReference type="PROSITE-ProRule" id="PRU01191"/>
    </source>
</evidence>
<accession>A0AAV2FM25</accession>
<reference evidence="6 7" key="1">
    <citation type="submission" date="2024-04" db="EMBL/GenBank/DDBJ databases">
        <authorList>
            <person name="Fracassetti M."/>
        </authorList>
    </citation>
    <scope>NUCLEOTIDE SEQUENCE [LARGE SCALE GENOMIC DNA]</scope>
</reference>
<evidence type="ECO:0000256" key="1">
    <source>
        <dbReference type="ARBA" id="ARBA00004123"/>
    </source>
</evidence>
<feature type="short sequence motif" description="LXXLL motif" evidence="5">
    <location>
        <begin position="386"/>
        <end position="390"/>
    </location>
</feature>
<dbReference type="EMBL" id="OZ034820">
    <property type="protein sequence ID" value="CAL1398693.1"/>
    <property type="molecule type" value="Genomic_DNA"/>
</dbReference>
<evidence type="ECO:0000256" key="2">
    <source>
        <dbReference type="ARBA" id="ARBA00023015"/>
    </source>
</evidence>
<evidence type="ECO:0000313" key="7">
    <source>
        <dbReference type="Proteomes" id="UP001497516"/>
    </source>
</evidence>
<dbReference type="PROSITE" id="PS50985">
    <property type="entry name" value="GRAS"/>
    <property type="match status" value="1"/>
</dbReference>
<feature type="region of interest" description="SAW" evidence="5">
    <location>
        <begin position="471"/>
        <end position="548"/>
    </location>
</feature>
<proteinExistence type="inferred from homology"/>
<name>A0AAV2FM25_9ROSI</name>
<keyword evidence="3" id="KW-0804">Transcription</keyword>
<dbReference type="Pfam" id="PF03514">
    <property type="entry name" value="GRAS"/>
    <property type="match status" value="1"/>
</dbReference>
<evidence type="ECO:0000313" key="6">
    <source>
        <dbReference type="EMBL" id="CAL1398693.1"/>
    </source>
</evidence>